<sequence>MSIAEQKMTLRKQVKAQVSSVYTEQNRALLSAKITAQITALPQYQRAHTLFCFVGTAQEPDTLPLIQQSLASGKRVAVPFCTGPGEMQARRITALEDLGNTGAFGILEPLPHCPIIPKDQIDFALVPCLACDAHGHRLGHGGGYYDRYLANTDWYWAVVCPEAFLLPRIPIGPHDLTAPCIITEQRTLRFMP</sequence>
<dbReference type="NCBIfam" id="TIGR02727">
    <property type="entry name" value="MTHFS_bact"/>
    <property type="match status" value="1"/>
</dbReference>
<accession>A0A645AGQ5</accession>
<evidence type="ECO:0000256" key="3">
    <source>
        <dbReference type="ARBA" id="ARBA00022840"/>
    </source>
</evidence>
<evidence type="ECO:0000313" key="4">
    <source>
        <dbReference type="EMBL" id="MPM52369.1"/>
    </source>
</evidence>
<keyword evidence="2" id="KW-0547">Nucleotide-binding</keyword>
<evidence type="ECO:0000256" key="1">
    <source>
        <dbReference type="ARBA" id="ARBA00010638"/>
    </source>
</evidence>
<keyword evidence="3" id="KW-0067">ATP-binding</keyword>
<gene>
    <name evidence="4" type="primary">yqgN_10</name>
    <name evidence="4" type="ORF">SDC9_99128</name>
</gene>
<dbReference type="Gene3D" id="3.40.50.10420">
    <property type="entry name" value="NagB/RpiA/CoA transferase-like"/>
    <property type="match status" value="1"/>
</dbReference>
<dbReference type="GO" id="GO:0030272">
    <property type="term" value="F:5-formyltetrahydrofolate cyclo-ligase activity"/>
    <property type="evidence" value="ECO:0007669"/>
    <property type="project" value="TreeGrafter"/>
</dbReference>
<dbReference type="Pfam" id="PF01812">
    <property type="entry name" value="5-FTHF_cyc-lig"/>
    <property type="match status" value="1"/>
</dbReference>
<comment type="caution">
    <text evidence="4">The sequence shown here is derived from an EMBL/GenBank/DDBJ whole genome shotgun (WGS) entry which is preliminary data.</text>
</comment>
<dbReference type="EMBL" id="VSSQ01013829">
    <property type="protein sequence ID" value="MPM52369.1"/>
    <property type="molecule type" value="Genomic_DNA"/>
</dbReference>
<dbReference type="AlphaFoldDB" id="A0A645AGQ5"/>
<dbReference type="SUPFAM" id="SSF100950">
    <property type="entry name" value="NagB/RpiA/CoA transferase-like"/>
    <property type="match status" value="1"/>
</dbReference>
<dbReference type="GO" id="GO:0005524">
    <property type="term" value="F:ATP binding"/>
    <property type="evidence" value="ECO:0007669"/>
    <property type="project" value="UniProtKB-KW"/>
</dbReference>
<protein>
    <recommendedName>
        <fullName evidence="5">5-formyltetrahydrofolate cyclo-ligase</fullName>
    </recommendedName>
</protein>
<reference evidence="4" key="1">
    <citation type="submission" date="2019-08" db="EMBL/GenBank/DDBJ databases">
        <authorList>
            <person name="Kucharzyk K."/>
            <person name="Murdoch R.W."/>
            <person name="Higgins S."/>
            <person name="Loffler F."/>
        </authorList>
    </citation>
    <scope>NUCLEOTIDE SEQUENCE</scope>
</reference>
<proteinExistence type="inferred from homology"/>
<evidence type="ECO:0000256" key="2">
    <source>
        <dbReference type="ARBA" id="ARBA00022741"/>
    </source>
</evidence>
<dbReference type="PIRSF" id="PIRSF006806">
    <property type="entry name" value="FTHF_cligase"/>
    <property type="match status" value="1"/>
</dbReference>
<dbReference type="InterPro" id="IPR037171">
    <property type="entry name" value="NagB/RpiA_transferase-like"/>
</dbReference>
<dbReference type="GO" id="GO:0035999">
    <property type="term" value="P:tetrahydrofolate interconversion"/>
    <property type="evidence" value="ECO:0007669"/>
    <property type="project" value="TreeGrafter"/>
</dbReference>
<dbReference type="InterPro" id="IPR024185">
    <property type="entry name" value="FTHF_cligase-like_sf"/>
</dbReference>
<name>A0A645AGQ5_9ZZZZ</name>
<dbReference type="InterPro" id="IPR002698">
    <property type="entry name" value="FTHF_cligase"/>
</dbReference>
<organism evidence="4">
    <name type="scientific">bioreactor metagenome</name>
    <dbReference type="NCBI Taxonomy" id="1076179"/>
    <lineage>
        <taxon>unclassified sequences</taxon>
        <taxon>metagenomes</taxon>
        <taxon>ecological metagenomes</taxon>
    </lineage>
</organism>
<dbReference type="GO" id="GO:0009396">
    <property type="term" value="P:folic acid-containing compound biosynthetic process"/>
    <property type="evidence" value="ECO:0007669"/>
    <property type="project" value="TreeGrafter"/>
</dbReference>
<dbReference type="PANTHER" id="PTHR23407">
    <property type="entry name" value="ATPASE INHIBITOR/5-FORMYLTETRAHYDROFOLATE CYCLO-LIGASE"/>
    <property type="match status" value="1"/>
</dbReference>
<dbReference type="PANTHER" id="PTHR23407:SF1">
    <property type="entry name" value="5-FORMYLTETRAHYDROFOLATE CYCLO-LIGASE"/>
    <property type="match status" value="1"/>
</dbReference>
<comment type="similarity">
    <text evidence="1">Belongs to the 5-formyltetrahydrofolate cyclo-ligase family.</text>
</comment>
<evidence type="ECO:0008006" key="5">
    <source>
        <dbReference type="Google" id="ProtNLM"/>
    </source>
</evidence>